<reference evidence="3" key="1">
    <citation type="journal article" date="2021" name="Proc. Natl. Acad. Sci. U.S.A.">
        <title>A Catalog of Tens of Thousands of Viruses from Human Metagenomes Reveals Hidden Associations with Chronic Diseases.</title>
        <authorList>
            <person name="Tisza M.J."/>
            <person name="Buck C.B."/>
        </authorList>
    </citation>
    <scope>NUCLEOTIDE SEQUENCE</scope>
    <source>
        <strain evidence="3">Cthzn51</strain>
    </source>
</reference>
<dbReference type="Pfam" id="PF01464">
    <property type="entry name" value="SLT"/>
    <property type="match status" value="1"/>
</dbReference>
<protein>
    <submittedName>
        <fullName evidence="3">Minor tail protein</fullName>
    </submittedName>
</protein>
<dbReference type="PANTHER" id="PTHR37423:SF2">
    <property type="entry name" value="MEMBRANE-BOUND LYTIC MUREIN TRANSGLYCOSYLASE C"/>
    <property type="match status" value="1"/>
</dbReference>
<proteinExistence type="predicted"/>
<feature type="domain" description="Transglycosylase SLT" evidence="2">
    <location>
        <begin position="5"/>
        <end position="106"/>
    </location>
</feature>
<keyword evidence="1" id="KW-0472">Membrane</keyword>
<evidence type="ECO:0000259" key="2">
    <source>
        <dbReference type="Pfam" id="PF01464"/>
    </source>
</evidence>
<dbReference type="SUPFAM" id="SSF53955">
    <property type="entry name" value="Lysozyme-like"/>
    <property type="match status" value="1"/>
</dbReference>
<evidence type="ECO:0000256" key="1">
    <source>
        <dbReference type="SAM" id="Phobius"/>
    </source>
</evidence>
<dbReference type="Gene3D" id="1.10.530.10">
    <property type="match status" value="1"/>
</dbReference>
<dbReference type="InterPro" id="IPR008258">
    <property type="entry name" value="Transglycosylase_SLT_dom_1"/>
</dbReference>
<sequence>MYDDIIKKASEKYKVPENLIKAVITAESSWNTNATSTVGAGGLMQLMPSTATSLGISNVYDPEQNIMGGTKYLADAIKTNNGSVPLALASYNAGQGAVNKYGGVPPYAETQNYVSKIMTSLGVSDWKNDTGVDAIDGTFPNDSDEKSEIKTSGIGKIVGALFTVFALILAAVFLMNALGVKSKAVGK</sequence>
<evidence type="ECO:0000313" key="3">
    <source>
        <dbReference type="EMBL" id="DAD73635.1"/>
    </source>
</evidence>
<feature type="transmembrane region" description="Helical" evidence="1">
    <location>
        <begin position="157"/>
        <end position="178"/>
    </location>
</feature>
<organism evidence="3">
    <name type="scientific">Tectiviridae sp. cthzn51</name>
    <dbReference type="NCBI Taxonomy" id="2826821"/>
    <lineage>
        <taxon>Viruses</taxon>
        <taxon>Varidnaviria</taxon>
        <taxon>Bamfordvirae</taxon>
        <taxon>Preplasmiviricota</taxon>
        <taxon>Prepoliviricotina</taxon>
        <taxon>Tectiliviricetes</taxon>
        <taxon>Kalamavirales</taxon>
        <taxon>Tectiviridae</taxon>
    </lineage>
</organism>
<dbReference type="PANTHER" id="PTHR37423">
    <property type="entry name" value="SOLUBLE LYTIC MUREIN TRANSGLYCOSYLASE-RELATED"/>
    <property type="match status" value="1"/>
</dbReference>
<keyword evidence="1" id="KW-0812">Transmembrane</keyword>
<dbReference type="CDD" id="cd00254">
    <property type="entry name" value="LT-like"/>
    <property type="match status" value="1"/>
</dbReference>
<dbReference type="InterPro" id="IPR023346">
    <property type="entry name" value="Lysozyme-like_dom_sf"/>
</dbReference>
<accession>A0A8S5LUY8</accession>
<name>A0A8S5LUY8_9VIRU</name>
<keyword evidence="1" id="KW-1133">Transmembrane helix</keyword>
<dbReference type="EMBL" id="BK014741">
    <property type="protein sequence ID" value="DAD73635.1"/>
    <property type="molecule type" value="Genomic_DNA"/>
</dbReference>